<dbReference type="Proteomes" id="UP000504882">
    <property type="component" value="Unassembled WGS sequence"/>
</dbReference>
<evidence type="ECO:0000313" key="3">
    <source>
        <dbReference type="Proteomes" id="UP000504882"/>
    </source>
</evidence>
<feature type="transmembrane region" description="Helical" evidence="1">
    <location>
        <begin position="150"/>
        <end position="172"/>
    </location>
</feature>
<dbReference type="EMBL" id="SMNA01000010">
    <property type="protein sequence ID" value="TDE90038.1"/>
    <property type="molecule type" value="Genomic_DNA"/>
</dbReference>
<sequence>MHLIDEIIRLIQQVQQKWQSFVDAVNRVLSFVPAALRWVLDQIDRAWQQVIQMWDDFWAGVNRIIESFGDPAGVSTQSENWISKVATPSGSIASTVTAGQLATDDDSWVGDAATKYKNRATEQHATIAAIGEAIATKVVAALDALRTAMFVFYGAIIGAFAALIAGIVGGLASSATIVGIPAGVFIIIAAGGVAVAAILAAGWNLGNTIQTQANNMRLSITGASVTRWPEFVV</sequence>
<feature type="transmembrane region" description="Helical" evidence="1">
    <location>
        <begin position="178"/>
        <end position="203"/>
    </location>
</feature>
<name>A0ABY2DZC8_9MICO</name>
<proteinExistence type="predicted"/>
<comment type="caution">
    <text evidence="2">The sequence shown here is derived from an EMBL/GenBank/DDBJ whole genome shotgun (WGS) entry which is preliminary data.</text>
</comment>
<protein>
    <submittedName>
        <fullName evidence="2">Uncharacterized protein</fullName>
    </submittedName>
</protein>
<dbReference type="RefSeq" id="WP_133109293.1">
    <property type="nucleotide sequence ID" value="NZ_SMNA01000010.1"/>
</dbReference>
<reference evidence="2 3" key="1">
    <citation type="submission" date="2019-03" db="EMBL/GenBank/DDBJ databases">
        <title>Genomic features of bacteria from cold environments.</title>
        <authorList>
            <person name="Shen L."/>
        </authorList>
    </citation>
    <scope>NUCLEOTIDE SEQUENCE [LARGE SCALE GENOMIC DNA]</scope>
    <source>
        <strain evidence="3">T3246-1</strain>
    </source>
</reference>
<keyword evidence="1" id="KW-1133">Transmembrane helix</keyword>
<keyword evidence="1" id="KW-0812">Transmembrane</keyword>
<accession>A0ABY2DZC8</accession>
<evidence type="ECO:0000313" key="2">
    <source>
        <dbReference type="EMBL" id="TDE90038.1"/>
    </source>
</evidence>
<keyword evidence="3" id="KW-1185">Reference proteome</keyword>
<keyword evidence="1" id="KW-0472">Membrane</keyword>
<evidence type="ECO:0000256" key="1">
    <source>
        <dbReference type="SAM" id="Phobius"/>
    </source>
</evidence>
<gene>
    <name evidence="2" type="ORF">EXU48_19140</name>
</gene>
<organism evidence="2 3">
    <name type="scientific">Occultella glacieicola</name>
    <dbReference type="NCBI Taxonomy" id="2518684"/>
    <lineage>
        <taxon>Bacteria</taxon>
        <taxon>Bacillati</taxon>
        <taxon>Actinomycetota</taxon>
        <taxon>Actinomycetes</taxon>
        <taxon>Micrococcales</taxon>
        <taxon>Ruaniaceae</taxon>
        <taxon>Occultella</taxon>
    </lineage>
</organism>